<accession>A0ABQ9GKD9</accession>
<evidence type="ECO:0000313" key="1">
    <source>
        <dbReference type="EMBL" id="KAJ8872472.1"/>
    </source>
</evidence>
<gene>
    <name evidence="1" type="ORF">PR048_026078</name>
</gene>
<name>A0ABQ9GKD9_9NEOP</name>
<evidence type="ECO:0000313" key="2">
    <source>
        <dbReference type="Proteomes" id="UP001159363"/>
    </source>
</evidence>
<comment type="caution">
    <text evidence="1">The sequence shown here is derived from an EMBL/GenBank/DDBJ whole genome shotgun (WGS) entry which is preliminary data.</text>
</comment>
<reference evidence="1 2" key="1">
    <citation type="submission" date="2023-02" db="EMBL/GenBank/DDBJ databases">
        <title>LHISI_Scaffold_Assembly.</title>
        <authorList>
            <person name="Stuart O.P."/>
            <person name="Cleave R."/>
            <person name="Magrath M.J.L."/>
            <person name="Mikheyev A.S."/>
        </authorList>
    </citation>
    <scope>NUCLEOTIDE SEQUENCE [LARGE SCALE GENOMIC DNA]</scope>
    <source>
        <strain evidence="1">Daus_M_001</strain>
        <tissue evidence="1">Leg muscle</tissue>
    </source>
</reference>
<dbReference type="EMBL" id="JARBHB010000011">
    <property type="protein sequence ID" value="KAJ8872472.1"/>
    <property type="molecule type" value="Genomic_DNA"/>
</dbReference>
<keyword evidence="2" id="KW-1185">Reference proteome</keyword>
<protein>
    <submittedName>
        <fullName evidence="1">Uncharacterized protein</fullName>
    </submittedName>
</protein>
<organism evidence="1 2">
    <name type="scientific">Dryococelus australis</name>
    <dbReference type="NCBI Taxonomy" id="614101"/>
    <lineage>
        <taxon>Eukaryota</taxon>
        <taxon>Metazoa</taxon>
        <taxon>Ecdysozoa</taxon>
        <taxon>Arthropoda</taxon>
        <taxon>Hexapoda</taxon>
        <taxon>Insecta</taxon>
        <taxon>Pterygota</taxon>
        <taxon>Neoptera</taxon>
        <taxon>Polyneoptera</taxon>
        <taxon>Phasmatodea</taxon>
        <taxon>Verophasmatodea</taxon>
        <taxon>Anareolatae</taxon>
        <taxon>Phasmatidae</taxon>
        <taxon>Eurycanthinae</taxon>
        <taxon>Dryococelus</taxon>
    </lineage>
</organism>
<dbReference type="Proteomes" id="UP001159363">
    <property type="component" value="Chromosome 10"/>
</dbReference>
<proteinExistence type="predicted"/>
<sequence length="87" mass="10100">MESYATGADHDVDSYNTEIQQTSKLNLSKFLIQRQAAKEKAMKKAQSYRPELELCEVEESDSEKYLENFLSHIEDKDFMDDDNEKGT</sequence>